<dbReference type="Pfam" id="PF09907">
    <property type="entry name" value="HigB_toxin"/>
    <property type="match status" value="1"/>
</dbReference>
<dbReference type="Proteomes" id="UP000471753">
    <property type="component" value="Unassembled WGS sequence"/>
</dbReference>
<evidence type="ECO:0000313" key="2">
    <source>
        <dbReference type="Proteomes" id="UP000471753"/>
    </source>
</evidence>
<evidence type="ECO:0000313" key="1">
    <source>
        <dbReference type="EMBL" id="NEJ74201.1"/>
    </source>
</evidence>
<reference evidence="1 2" key="1">
    <citation type="submission" date="2019-12" db="EMBL/GenBank/DDBJ databases">
        <title>Rhizobium genotypes associated with high levels of biological nitrogen fixation by grain legumes in a temperate-maritime cropping system.</title>
        <authorList>
            <person name="Maluk M."/>
            <person name="Francesc Ferrando Molina F."/>
            <person name="Lopez Del Egido L."/>
            <person name="Lafos M."/>
            <person name="Langarica-Fuentes A."/>
            <person name="Gebre Yohannes G."/>
            <person name="Young M.W."/>
            <person name="Martin P."/>
            <person name="Gantlett R."/>
            <person name="Kenicer G."/>
            <person name="Hawes C."/>
            <person name="Begg G.S."/>
            <person name="Quilliam R.S."/>
            <person name="Squire G.R."/>
            <person name="Poole P.S."/>
            <person name="Young P.W."/>
            <person name="Iannetta P.M."/>
            <person name="James E.K."/>
        </authorList>
    </citation>
    <scope>NUCLEOTIDE SEQUENCE [LARGE SCALE GENOMIC DNA]</scope>
    <source>
        <strain evidence="1 2">JHI366</strain>
    </source>
</reference>
<name>A0A7K3UL26_9HYPH</name>
<dbReference type="EMBL" id="WUFT01000023">
    <property type="protein sequence ID" value="NEJ74201.1"/>
    <property type="molecule type" value="Genomic_DNA"/>
</dbReference>
<dbReference type="RefSeq" id="WP_164015279.1">
    <property type="nucleotide sequence ID" value="NZ_WUFT01000023.1"/>
</dbReference>
<sequence length="106" mass="11960">MRVIARSTLTKFVATLAARHDQSAVKEAVDVWFSLTSKANWKNAADIKRTFASASIINAGRIVFNIKGNDFRLVVAADFEKSIIWIKWIGTHRDYDRIDVAKVQHG</sequence>
<dbReference type="GO" id="GO:0003723">
    <property type="term" value="F:RNA binding"/>
    <property type="evidence" value="ECO:0007669"/>
    <property type="project" value="InterPro"/>
</dbReference>
<dbReference type="AlphaFoldDB" id="A0A7K3UL26"/>
<proteinExistence type="predicted"/>
<comment type="caution">
    <text evidence="1">The sequence shown here is derived from an EMBL/GenBank/DDBJ whole genome shotgun (WGS) entry which is preliminary data.</text>
</comment>
<dbReference type="InterPro" id="IPR018669">
    <property type="entry name" value="Toxin_HigB"/>
</dbReference>
<gene>
    <name evidence="1" type="ORF">GR197_27295</name>
</gene>
<accession>A0A7K3UL26</accession>
<organism evidence="1 2">
    <name type="scientific">Rhizobium phaseoli</name>
    <dbReference type="NCBI Taxonomy" id="396"/>
    <lineage>
        <taxon>Bacteria</taxon>
        <taxon>Pseudomonadati</taxon>
        <taxon>Pseudomonadota</taxon>
        <taxon>Alphaproteobacteria</taxon>
        <taxon>Hyphomicrobiales</taxon>
        <taxon>Rhizobiaceae</taxon>
        <taxon>Rhizobium/Agrobacterium group</taxon>
        <taxon>Rhizobium</taxon>
    </lineage>
</organism>
<dbReference type="GO" id="GO:0110001">
    <property type="term" value="C:toxin-antitoxin complex"/>
    <property type="evidence" value="ECO:0007669"/>
    <property type="project" value="InterPro"/>
</dbReference>
<dbReference type="GO" id="GO:0004519">
    <property type="term" value="F:endonuclease activity"/>
    <property type="evidence" value="ECO:0007669"/>
    <property type="project" value="InterPro"/>
</dbReference>
<protein>
    <submittedName>
        <fullName evidence="1">Type II toxin-antitoxin system HigB family toxin</fullName>
    </submittedName>
</protein>